<proteinExistence type="predicted"/>
<protein>
    <recommendedName>
        <fullName evidence="3">Lipoprotein</fullName>
    </recommendedName>
</protein>
<keyword evidence="2" id="KW-1185">Reference proteome</keyword>
<evidence type="ECO:0000313" key="2">
    <source>
        <dbReference type="Proteomes" id="UP000035287"/>
    </source>
</evidence>
<organism evidence="1 2">
    <name type="scientific">Croceicoccus naphthovorans</name>
    <dbReference type="NCBI Taxonomy" id="1348774"/>
    <lineage>
        <taxon>Bacteria</taxon>
        <taxon>Pseudomonadati</taxon>
        <taxon>Pseudomonadota</taxon>
        <taxon>Alphaproteobacteria</taxon>
        <taxon>Sphingomonadales</taxon>
        <taxon>Erythrobacteraceae</taxon>
        <taxon>Croceicoccus</taxon>
    </lineage>
</organism>
<dbReference type="PATRIC" id="fig|1348774.3.peg.848"/>
<dbReference type="EMBL" id="CP011770">
    <property type="protein sequence ID" value="AKM09344.1"/>
    <property type="molecule type" value="Genomic_DNA"/>
</dbReference>
<evidence type="ECO:0000313" key="1">
    <source>
        <dbReference type="EMBL" id="AKM09344.1"/>
    </source>
</evidence>
<evidence type="ECO:0008006" key="3">
    <source>
        <dbReference type="Google" id="ProtNLM"/>
    </source>
</evidence>
<accession>A0A0G3XFF0</accession>
<name>A0A0G3XFF0_9SPHN</name>
<dbReference type="KEGG" id="cna:AB433_04070"/>
<sequence>MDRHDDSDPVMTGSLLSRTALIGLILLSTACSSEPEPQQPTDGAVARFDLPEQDKGEMARQRALSEAMPGKIDPPDAKWTQVDGGARYGEPGKTPLIEMTCEDGMVSVTRNAASDDGAKALLAFVGYRGILRLKVENDGKAWRGALRSDDPHWIAVTGGPFYATVAGGGKVISPASSIAAGTITNCTIEPDATIKGVDETEAPPA</sequence>
<dbReference type="PROSITE" id="PS51257">
    <property type="entry name" value="PROKAR_LIPOPROTEIN"/>
    <property type="match status" value="1"/>
</dbReference>
<reference evidence="1 2" key="1">
    <citation type="submission" date="2015-06" db="EMBL/GenBank/DDBJ databases">
        <authorList>
            <person name="Zeng Y."/>
            <person name="Huang Y."/>
        </authorList>
    </citation>
    <scope>NUCLEOTIDE SEQUENCE [LARGE SCALE GENOMIC DNA]</scope>
    <source>
        <strain evidence="1 2">PQ-2</strain>
    </source>
</reference>
<dbReference type="STRING" id="1348774.AB433_04070"/>
<gene>
    <name evidence="1" type="ORF">AB433_04070</name>
</gene>
<dbReference type="Proteomes" id="UP000035287">
    <property type="component" value="Chromosome"/>
</dbReference>
<dbReference type="AlphaFoldDB" id="A0A0G3XFF0"/>